<dbReference type="GO" id="GO:0008270">
    <property type="term" value="F:zinc ion binding"/>
    <property type="evidence" value="ECO:0007669"/>
    <property type="project" value="InterPro"/>
</dbReference>
<accession>A0AAX4JGA9</accession>
<reference evidence="2" key="1">
    <citation type="journal article" date="2024" name="BMC Genomics">
        <title>Functional annotation of a divergent genome using sequence and structure-based similarity.</title>
        <authorList>
            <person name="Svedberg D."/>
            <person name="Winiger R.R."/>
            <person name="Berg A."/>
            <person name="Sharma H."/>
            <person name="Tellgren-Roth C."/>
            <person name="Debrunner-Vossbrinck B.A."/>
            <person name="Vossbrinck C.R."/>
            <person name="Barandun J."/>
        </authorList>
    </citation>
    <scope>NUCLEOTIDE SEQUENCE</scope>
    <source>
        <strain evidence="2">Illinois isolate</strain>
    </source>
</reference>
<name>A0AAX4JGA9_9MICR</name>
<sequence>MSCSDYNDLILQNSQSTDTLCLSCKQSASIKYIKITDVHPEIVLVVFECKTCNIKNTSIFNEKSNTKRLVITCFFKNKDDLKREVNLNMNTQLFLEYKSVKYEHESSLPIVISVEGIIDQALDALQNNTVFGDRGEMMKIMEILKGIKDEPKFYMRIEDKDGSSRVGLRDRGIYEMQNCPIEEFNDSFVTHEYLQ</sequence>
<keyword evidence="3" id="KW-1185">Reference proteome</keyword>
<feature type="domain" description="Zinc finger ZPR1-type" evidence="1">
    <location>
        <begin position="19"/>
        <end position="168"/>
    </location>
</feature>
<evidence type="ECO:0000313" key="3">
    <source>
        <dbReference type="Proteomes" id="UP001334084"/>
    </source>
</evidence>
<dbReference type="KEGG" id="vnx:VNE69_11154"/>
<evidence type="ECO:0000259" key="1">
    <source>
        <dbReference type="SMART" id="SM00709"/>
    </source>
</evidence>
<dbReference type="EMBL" id="CP142736">
    <property type="protein sequence ID" value="WUR04991.1"/>
    <property type="molecule type" value="Genomic_DNA"/>
</dbReference>
<protein>
    <submittedName>
        <fullName evidence="2">Zinc finger protein ZPR1</fullName>
    </submittedName>
</protein>
<dbReference type="AlphaFoldDB" id="A0AAX4JGA9"/>
<dbReference type="RefSeq" id="XP_065331136.1">
    <property type="nucleotide sequence ID" value="XM_065475064.1"/>
</dbReference>
<dbReference type="Proteomes" id="UP001334084">
    <property type="component" value="Chromosome 11"/>
</dbReference>
<dbReference type="SMART" id="SM00709">
    <property type="entry name" value="Zpr1"/>
    <property type="match status" value="1"/>
</dbReference>
<dbReference type="GeneID" id="90542828"/>
<proteinExistence type="predicted"/>
<organism evidence="2 3">
    <name type="scientific">Vairimorpha necatrix</name>
    <dbReference type="NCBI Taxonomy" id="6039"/>
    <lineage>
        <taxon>Eukaryota</taxon>
        <taxon>Fungi</taxon>
        <taxon>Fungi incertae sedis</taxon>
        <taxon>Microsporidia</taxon>
        <taxon>Nosematidae</taxon>
        <taxon>Vairimorpha</taxon>
    </lineage>
</organism>
<evidence type="ECO:0000313" key="2">
    <source>
        <dbReference type="EMBL" id="WUR04991.1"/>
    </source>
</evidence>
<dbReference type="InterPro" id="IPR004457">
    <property type="entry name" value="Znf_ZPR1"/>
</dbReference>
<gene>
    <name evidence="2" type="ORF">VNE69_11154</name>
</gene>